<dbReference type="GO" id="GO:0006508">
    <property type="term" value="P:proteolysis"/>
    <property type="evidence" value="ECO:0007669"/>
    <property type="project" value="UniProtKB-KW"/>
</dbReference>
<keyword evidence="3" id="KW-0378">Hydrolase</keyword>
<dbReference type="OrthoDB" id="3066926at2759"/>
<sequence length="455" mass="51608">MATFDRGESLSKGKVWQDVPLHDKRVCASDFAIPTTIASKILPDDSLSVRALLDFHLPRPATTLVGKEDLALFFSKQTPDHLDASTLLQICHLDIPPGPVIRRLVVAGKKAWLDGYKSVKYAHISGETITHFSLWIISFWETVINIRTQVQKPWTDATDWVSQQIQQKKRTDVRTLAAETNRLLAILPWNWAKLGLSDEQPLHTLWHFLGPNWLSSTDENDMLEMLRETIAGDPDLVGTVRVESVYLLDKVAEAFRTRDSVDYDSQSRRWLSSLGNDLFCADRERLITIGHLGVHNKEKHWITIDVTGSQCLLRYGDSFGDRIPPTLCDVYKWWISKHMPNELQFDVVPHSSQTDGHSCGILAFNITAHSIDPVKYPLIEQNDVVLGRLTMFNRLVNCVLERMANRDEEEIARLSERVTDLTMEKPSPLLSFIDLGNSPSFTFQSPKQGNSNALK</sequence>
<accession>A0A8H7DEW0</accession>
<gene>
    <name evidence="5" type="ORF">MVEN_00038200</name>
</gene>
<evidence type="ECO:0000313" key="5">
    <source>
        <dbReference type="EMBL" id="KAF7371815.1"/>
    </source>
</evidence>
<reference evidence="5" key="1">
    <citation type="submission" date="2020-05" db="EMBL/GenBank/DDBJ databases">
        <title>Mycena genomes resolve the evolution of fungal bioluminescence.</title>
        <authorList>
            <person name="Tsai I.J."/>
        </authorList>
    </citation>
    <scope>NUCLEOTIDE SEQUENCE</scope>
    <source>
        <strain evidence="5">CCC161011</strain>
    </source>
</reference>
<dbReference type="Proteomes" id="UP000620124">
    <property type="component" value="Unassembled WGS sequence"/>
</dbReference>
<evidence type="ECO:0000259" key="4">
    <source>
        <dbReference type="PROSITE" id="PS50600"/>
    </source>
</evidence>
<dbReference type="InterPro" id="IPR003653">
    <property type="entry name" value="Peptidase_C48_C"/>
</dbReference>
<evidence type="ECO:0000256" key="2">
    <source>
        <dbReference type="ARBA" id="ARBA00022670"/>
    </source>
</evidence>
<comment type="similarity">
    <text evidence="1">Belongs to the peptidase C48 family.</text>
</comment>
<feature type="domain" description="Ubiquitin-like protease family profile" evidence="4">
    <location>
        <begin position="166"/>
        <end position="370"/>
    </location>
</feature>
<dbReference type="SUPFAM" id="SSF54001">
    <property type="entry name" value="Cysteine proteinases"/>
    <property type="match status" value="1"/>
</dbReference>
<evidence type="ECO:0000256" key="3">
    <source>
        <dbReference type="ARBA" id="ARBA00022801"/>
    </source>
</evidence>
<keyword evidence="2" id="KW-0645">Protease</keyword>
<keyword evidence="6" id="KW-1185">Reference proteome</keyword>
<dbReference type="EMBL" id="JACAZI010000001">
    <property type="protein sequence ID" value="KAF7371815.1"/>
    <property type="molecule type" value="Genomic_DNA"/>
</dbReference>
<comment type="caution">
    <text evidence="5">The sequence shown here is derived from an EMBL/GenBank/DDBJ whole genome shotgun (WGS) entry which is preliminary data.</text>
</comment>
<evidence type="ECO:0000256" key="1">
    <source>
        <dbReference type="ARBA" id="ARBA00005234"/>
    </source>
</evidence>
<proteinExistence type="inferred from homology"/>
<organism evidence="5 6">
    <name type="scientific">Mycena venus</name>
    <dbReference type="NCBI Taxonomy" id="2733690"/>
    <lineage>
        <taxon>Eukaryota</taxon>
        <taxon>Fungi</taxon>
        <taxon>Dikarya</taxon>
        <taxon>Basidiomycota</taxon>
        <taxon>Agaricomycotina</taxon>
        <taxon>Agaricomycetes</taxon>
        <taxon>Agaricomycetidae</taxon>
        <taxon>Agaricales</taxon>
        <taxon>Marasmiineae</taxon>
        <taxon>Mycenaceae</taxon>
        <taxon>Mycena</taxon>
    </lineage>
</organism>
<dbReference type="PROSITE" id="PS50600">
    <property type="entry name" value="ULP_PROTEASE"/>
    <property type="match status" value="1"/>
</dbReference>
<dbReference type="AlphaFoldDB" id="A0A8H7DEW0"/>
<dbReference type="GO" id="GO:0019783">
    <property type="term" value="F:ubiquitin-like protein peptidase activity"/>
    <property type="evidence" value="ECO:0007669"/>
    <property type="project" value="UniProtKB-ARBA"/>
</dbReference>
<protein>
    <recommendedName>
        <fullName evidence="4">Ubiquitin-like protease family profile domain-containing protein</fullName>
    </recommendedName>
</protein>
<evidence type="ECO:0000313" key="6">
    <source>
        <dbReference type="Proteomes" id="UP000620124"/>
    </source>
</evidence>
<dbReference type="GO" id="GO:0008234">
    <property type="term" value="F:cysteine-type peptidase activity"/>
    <property type="evidence" value="ECO:0007669"/>
    <property type="project" value="InterPro"/>
</dbReference>
<name>A0A8H7DEW0_9AGAR</name>
<dbReference type="InterPro" id="IPR038765">
    <property type="entry name" value="Papain-like_cys_pep_sf"/>
</dbReference>